<protein>
    <recommendedName>
        <fullName evidence="2">Outer membrane protein beta-barrel domain-containing protein</fullName>
    </recommendedName>
</protein>
<dbReference type="OrthoDB" id="1163183at2"/>
<accession>A0A2U0I647</accession>
<evidence type="ECO:0000259" key="2">
    <source>
        <dbReference type="Pfam" id="PF13505"/>
    </source>
</evidence>
<feature type="domain" description="Outer membrane protein beta-barrel" evidence="2">
    <location>
        <begin position="14"/>
        <end position="145"/>
    </location>
</feature>
<proteinExistence type="predicted"/>
<comment type="caution">
    <text evidence="3">The sequence shown here is derived from an EMBL/GenBank/DDBJ whole genome shotgun (WGS) entry which is preliminary data.</text>
</comment>
<evidence type="ECO:0000313" key="3">
    <source>
        <dbReference type="EMBL" id="PVW16559.1"/>
    </source>
</evidence>
<sequence>MMIALGALGSAQAQNDTRIGAFLAYGSEIESLGIGVNAAFPVIENLTVAPSLIYYVPKENYGFKINWWEINANANYYFVNNEALGLYALGGLNYSNVKVSYDETWGFMGESSVSDGRVGLNLGGGLNFDIGSNILPFAELKYVLIDGGQLVAAAGVKVNL</sequence>
<name>A0A2U0I647_9FLAO</name>
<dbReference type="Pfam" id="PF13505">
    <property type="entry name" value="OMP_b-brl"/>
    <property type="match status" value="1"/>
</dbReference>
<organism evidence="3 4">
    <name type="scientific">Marixanthomonas spongiae</name>
    <dbReference type="NCBI Taxonomy" id="2174845"/>
    <lineage>
        <taxon>Bacteria</taxon>
        <taxon>Pseudomonadati</taxon>
        <taxon>Bacteroidota</taxon>
        <taxon>Flavobacteriia</taxon>
        <taxon>Flavobacteriales</taxon>
        <taxon>Flavobacteriaceae</taxon>
        <taxon>Marixanthomonas</taxon>
    </lineage>
</organism>
<dbReference type="Proteomes" id="UP000245962">
    <property type="component" value="Unassembled WGS sequence"/>
</dbReference>
<dbReference type="EMBL" id="QEHR01000002">
    <property type="protein sequence ID" value="PVW16559.1"/>
    <property type="molecule type" value="Genomic_DNA"/>
</dbReference>
<keyword evidence="4" id="KW-1185">Reference proteome</keyword>
<gene>
    <name evidence="3" type="ORF">DDV96_03125</name>
</gene>
<dbReference type="Gene3D" id="2.40.160.20">
    <property type="match status" value="1"/>
</dbReference>
<dbReference type="SUPFAM" id="SSF56925">
    <property type="entry name" value="OMPA-like"/>
    <property type="match status" value="1"/>
</dbReference>
<dbReference type="InterPro" id="IPR011250">
    <property type="entry name" value="OMP/PagP_B-barrel"/>
</dbReference>
<dbReference type="AlphaFoldDB" id="A0A2U0I647"/>
<evidence type="ECO:0000313" key="4">
    <source>
        <dbReference type="Proteomes" id="UP000245962"/>
    </source>
</evidence>
<keyword evidence="1" id="KW-0732">Signal</keyword>
<reference evidence="3 4" key="1">
    <citation type="submission" date="2018-04" db="EMBL/GenBank/DDBJ databases">
        <title>Marixanthomonas spongiae HN-E44 sp. nov., isolated from a marine sponge.</title>
        <authorList>
            <person name="Luo L."/>
            <person name="Zhuang L."/>
        </authorList>
    </citation>
    <scope>NUCLEOTIDE SEQUENCE [LARGE SCALE GENOMIC DNA]</scope>
    <source>
        <strain evidence="3 4">HN-E44</strain>
    </source>
</reference>
<dbReference type="InterPro" id="IPR027385">
    <property type="entry name" value="Beta-barrel_OMP"/>
</dbReference>
<evidence type="ECO:0000256" key="1">
    <source>
        <dbReference type="ARBA" id="ARBA00022729"/>
    </source>
</evidence>